<keyword evidence="2" id="KW-0812">Transmembrane</keyword>
<feature type="transmembrane region" description="Helical" evidence="2">
    <location>
        <begin position="39"/>
        <end position="57"/>
    </location>
</feature>
<name>A0A228HGL6_9BURK</name>
<evidence type="ECO:0008006" key="5">
    <source>
        <dbReference type="Google" id="ProtNLM"/>
    </source>
</evidence>
<dbReference type="Pfam" id="PF14248">
    <property type="entry name" value="DUF4345"/>
    <property type="match status" value="1"/>
</dbReference>
<keyword evidence="2" id="KW-0472">Membrane</keyword>
<dbReference type="AlphaFoldDB" id="A0A228HGL6"/>
<evidence type="ECO:0000256" key="2">
    <source>
        <dbReference type="SAM" id="Phobius"/>
    </source>
</evidence>
<organism evidence="3 4">
    <name type="scientific">Burkholderia aenigmatica</name>
    <dbReference type="NCBI Taxonomy" id="2015348"/>
    <lineage>
        <taxon>Bacteria</taxon>
        <taxon>Pseudomonadati</taxon>
        <taxon>Pseudomonadota</taxon>
        <taxon>Betaproteobacteria</taxon>
        <taxon>Burkholderiales</taxon>
        <taxon>Burkholderiaceae</taxon>
        <taxon>Burkholderia</taxon>
        <taxon>Burkholderia cepacia complex</taxon>
    </lineage>
</organism>
<evidence type="ECO:0000256" key="1">
    <source>
        <dbReference type="SAM" id="MobiDB-lite"/>
    </source>
</evidence>
<feature type="transmembrane region" description="Helical" evidence="2">
    <location>
        <begin position="107"/>
        <end position="126"/>
    </location>
</feature>
<proteinExistence type="predicted"/>
<reference evidence="4" key="1">
    <citation type="submission" date="2017-06" db="EMBL/GenBank/DDBJ databases">
        <authorList>
            <person name="LiPuma J."/>
            <person name="Spilker T."/>
        </authorList>
    </citation>
    <scope>NUCLEOTIDE SEQUENCE [LARGE SCALE GENOMIC DNA]</scope>
    <source>
        <strain evidence="4">AU17325</strain>
    </source>
</reference>
<dbReference type="InterPro" id="IPR025597">
    <property type="entry name" value="DUF4345"/>
</dbReference>
<evidence type="ECO:0000313" key="4">
    <source>
        <dbReference type="Proteomes" id="UP000214600"/>
    </source>
</evidence>
<keyword evidence="2" id="KW-1133">Transmembrane helix</keyword>
<feature type="transmembrane region" description="Helical" evidence="2">
    <location>
        <begin position="81"/>
        <end position="100"/>
    </location>
</feature>
<gene>
    <name evidence="3" type="ORF">CFB84_44110</name>
</gene>
<feature type="region of interest" description="Disordered" evidence="1">
    <location>
        <begin position="1"/>
        <end position="24"/>
    </location>
</feature>
<protein>
    <recommendedName>
        <fullName evidence="5">DUF4345 domain-containing protein</fullName>
    </recommendedName>
</protein>
<feature type="transmembrane region" description="Helical" evidence="2">
    <location>
        <begin position="138"/>
        <end position="157"/>
    </location>
</feature>
<accession>A0A228HGL6</accession>
<dbReference type="OrthoDB" id="8962335at2"/>
<comment type="caution">
    <text evidence="3">The sequence shown here is derived from an EMBL/GenBank/DDBJ whole genome shotgun (WGS) entry which is preliminary data.</text>
</comment>
<evidence type="ECO:0000313" key="3">
    <source>
        <dbReference type="EMBL" id="OXI29191.1"/>
    </source>
</evidence>
<dbReference type="EMBL" id="NKFA01000071">
    <property type="protein sequence ID" value="OXI29191.1"/>
    <property type="molecule type" value="Genomic_DNA"/>
</dbReference>
<feature type="compositionally biased region" description="Polar residues" evidence="1">
    <location>
        <begin position="1"/>
        <end position="15"/>
    </location>
</feature>
<sequence length="167" mass="18263">MNPSTHGRWTGTSRPAVSRHPLRQHPLPESQLMHRLSQIYLAVSALAFLLIGLHTFHDPVTAMAGLDMQPHSVNAFNEIRANYGGMHLGISLLLALGLLSKAWRKPAMWINVVFTSGLVLGRLVSISADGWPNDLVRMLLGIEAAAALTGLALLCFLNKHDARSSMR</sequence>
<dbReference type="Proteomes" id="UP000214600">
    <property type="component" value="Unassembled WGS sequence"/>
</dbReference>
<reference evidence="3 4" key="2">
    <citation type="submission" date="2017-08" db="EMBL/GenBank/DDBJ databases">
        <title>WGS of novel Burkholderia cepaca complex species.</title>
        <authorList>
            <person name="Lipuma J."/>
            <person name="Spilker T."/>
        </authorList>
    </citation>
    <scope>NUCLEOTIDE SEQUENCE [LARGE SCALE GENOMIC DNA]</scope>
    <source>
        <strain evidence="3 4">AU17325</strain>
    </source>
</reference>